<dbReference type="AlphaFoldDB" id="A0A197JKN9"/>
<dbReference type="Proteomes" id="UP000078512">
    <property type="component" value="Unassembled WGS sequence"/>
</dbReference>
<dbReference type="SUPFAM" id="SSF52047">
    <property type="entry name" value="RNI-like"/>
    <property type="match status" value="1"/>
</dbReference>
<accession>A0A197JKN9</accession>
<dbReference type="Gene3D" id="3.80.10.10">
    <property type="entry name" value="Ribonuclease Inhibitor"/>
    <property type="match status" value="1"/>
</dbReference>
<dbReference type="OrthoDB" id="2429444at2759"/>
<reference evidence="1 2" key="1">
    <citation type="submission" date="2016-05" db="EMBL/GenBank/DDBJ databases">
        <title>Genome sequencing reveals origins of a unique bacterial endosymbiosis in the earliest lineages of terrestrial Fungi.</title>
        <authorList>
            <consortium name="DOE Joint Genome Institute"/>
            <person name="Uehling J."/>
            <person name="Gryganskyi A."/>
            <person name="Hameed K."/>
            <person name="Tschaplinski T."/>
            <person name="Misztal P."/>
            <person name="Wu S."/>
            <person name="Desiro A."/>
            <person name="Vande Pol N."/>
            <person name="Du Z.-Y."/>
            <person name="Zienkiewicz A."/>
            <person name="Zienkiewicz K."/>
            <person name="Morin E."/>
            <person name="Tisserant E."/>
            <person name="Splivallo R."/>
            <person name="Hainaut M."/>
            <person name="Henrissat B."/>
            <person name="Ohm R."/>
            <person name="Kuo A."/>
            <person name="Yan J."/>
            <person name="Lipzen A."/>
            <person name="Nolan M."/>
            <person name="Labutti K."/>
            <person name="Barry K."/>
            <person name="Goldstein A."/>
            <person name="Labbe J."/>
            <person name="Schadt C."/>
            <person name="Tuskan G."/>
            <person name="Grigoriev I."/>
            <person name="Martin F."/>
            <person name="Vilgalys R."/>
            <person name="Bonito G."/>
        </authorList>
    </citation>
    <scope>NUCLEOTIDE SEQUENCE [LARGE SCALE GENOMIC DNA]</scope>
    <source>
        <strain evidence="1 2">AG-77</strain>
    </source>
</reference>
<gene>
    <name evidence="1" type="ORF">K457DRAFT_141065</name>
</gene>
<dbReference type="InterPro" id="IPR032675">
    <property type="entry name" value="LRR_dom_sf"/>
</dbReference>
<organism evidence="1 2">
    <name type="scientific">Linnemannia elongata AG-77</name>
    <dbReference type="NCBI Taxonomy" id="1314771"/>
    <lineage>
        <taxon>Eukaryota</taxon>
        <taxon>Fungi</taxon>
        <taxon>Fungi incertae sedis</taxon>
        <taxon>Mucoromycota</taxon>
        <taxon>Mortierellomycotina</taxon>
        <taxon>Mortierellomycetes</taxon>
        <taxon>Mortierellales</taxon>
        <taxon>Mortierellaceae</taxon>
        <taxon>Linnemannia</taxon>
    </lineage>
</organism>
<name>A0A197JKN9_9FUNG</name>
<keyword evidence="2" id="KW-1185">Reference proteome</keyword>
<evidence type="ECO:0000313" key="2">
    <source>
        <dbReference type="Proteomes" id="UP000078512"/>
    </source>
</evidence>
<proteinExistence type="predicted"/>
<dbReference type="EMBL" id="KV442077">
    <property type="protein sequence ID" value="OAQ25538.1"/>
    <property type="molecule type" value="Genomic_DNA"/>
</dbReference>
<evidence type="ECO:0000313" key="1">
    <source>
        <dbReference type="EMBL" id="OAQ25538.1"/>
    </source>
</evidence>
<sequence>MDSASARFFDVPELVNHLVQHLNHAGISRLMRTSRRMEAICTPALYFHVTASFGSHKANLFGSAKSIKALSKNACYVRQLDVGRHDIVYYTNCVHAFLDQQQATPIPTIVARPAWLAPPDPHIHTVLPIPPMTMLTRLNLDLRANEQERDEYKSCPYYLPSYRDPKATLTQVCWIIDSNPRLVDITMTAVLIKDRRDALLLTKTLYRLQRLRTLYLAFALWDSATRLLMPKIVLDLFFACPLNLCRLTLASHLRNGYWQLRTSTAEYNVFEPGTQLSWEKPDEECGLTTSTMPQRQELLQELRELQLGRLDQYLTGNDIISILRHCPNLTILQLPRLRKIDDIQRLGREIAQWCPKLSDLQQANRPFLRGDQEFKKLLIWILRALPPQQVTRFIWRGVPSATIRGLDDAGSIFRRHSTTLKEISLNSYRNIDSKSIQTILVECGALEKCEITWPMHSDQRLLCLHLEDAIEFPWACTRIQDLRLTIVIPEKLFPRLADGQLPYYDRPPPITLSADETQEFRALESFYRQLGILTELRQLKLRALISDPTGQRRVSWDYGKVAFPGMLSLGSEKTGRPGYLHLLGGLKKLTKLVGSVRLSALETRVTVGMHEVEWMDRHWPALEEAGFCTNLSMAPNPLCWFVERREQKGRKLDVCVFH</sequence>
<protein>
    <submittedName>
        <fullName evidence="1">Uncharacterized protein</fullName>
    </submittedName>
</protein>